<evidence type="ECO:0000313" key="10">
    <source>
        <dbReference type="EMBL" id="MBM6704226.1"/>
    </source>
</evidence>
<keyword evidence="7" id="KW-0482">Metalloprotease</keyword>
<protein>
    <recommendedName>
        <fullName evidence="8">Peptidase T</fullName>
        <ecNumber evidence="8">3.4.11.4</ecNumber>
    </recommendedName>
</protein>
<evidence type="ECO:0000313" key="11">
    <source>
        <dbReference type="Proteomes" id="UP000715095"/>
    </source>
</evidence>
<proteinExistence type="inferred from homology"/>
<evidence type="ECO:0000256" key="3">
    <source>
        <dbReference type="ARBA" id="ARBA00022670"/>
    </source>
</evidence>
<dbReference type="NCBIfam" id="NF003976">
    <property type="entry name" value="PRK05469.1"/>
    <property type="match status" value="1"/>
</dbReference>
<dbReference type="PIRSF" id="PIRSF037215">
    <property type="entry name" value="Peptidase_M20B"/>
    <property type="match status" value="1"/>
</dbReference>
<dbReference type="EC" id="3.4.11.4" evidence="8"/>
<dbReference type="Gene3D" id="3.40.630.10">
    <property type="entry name" value="Zn peptidases"/>
    <property type="match status" value="1"/>
</dbReference>
<keyword evidence="5 10" id="KW-0378">Hydrolase</keyword>
<evidence type="ECO:0000256" key="7">
    <source>
        <dbReference type="ARBA" id="ARBA00023049"/>
    </source>
</evidence>
<keyword evidence="6" id="KW-0862">Zinc</keyword>
<dbReference type="SUPFAM" id="SSF55031">
    <property type="entry name" value="Bacterial exopeptidase dimerisation domain"/>
    <property type="match status" value="1"/>
</dbReference>
<dbReference type="InterPro" id="IPR002933">
    <property type="entry name" value="Peptidase_M20"/>
</dbReference>
<comment type="caution">
    <text evidence="10">The sequence shown here is derived from an EMBL/GenBank/DDBJ whole genome shotgun (WGS) entry which is preliminary data.</text>
</comment>
<keyword evidence="11" id="KW-1185">Reference proteome</keyword>
<dbReference type="Pfam" id="PF07687">
    <property type="entry name" value="M20_dimer"/>
    <property type="match status" value="1"/>
</dbReference>
<dbReference type="RefSeq" id="WP_205102723.1">
    <property type="nucleotide sequence ID" value="NZ_JACJJC010000009.1"/>
</dbReference>
<evidence type="ECO:0000256" key="5">
    <source>
        <dbReference type="ARBA" id="ARBA00022801"/>
    </source>
</evidence>
<evidence type="ECO:0000256" key="1">
    <source>
        <dbReference type="ARBA" id="ARBA00001947"/>
    </source>
</evidence>
<dbReference type="InterPro" id="IPR010161">
    <property type="entry name" value="Peptidase_M20B"/>
</dbReference>
<dbReference type="Proteomes" id="UP000715095">
    <property type="component" value="Unassembled WGS sequence"/>
</dbReference>
<keyword evidence="3" id="KW-0645">Protease</keyword>
<dbReference type="NCBIfam" id="TIGR01882">
    <property type="entry name" value="peptidase-T"/>
    <property type="match status" value="1"/>
</dbReference>
<dbReference type="Pfam" id="PF01546">
    <property type="entry name" value="Peptidase_M20"/>
    <property type="match status" value="1"/>
</dbReference>
<name>A0ABS2DS99_9BURK</name>
<evidence type="ECO:0000256" key="6">
    <source>
        <dbReference type="ARBA" id="ARBA00022833"/>
    </source>
</evidence>
<dbReference type="Gene3D" id="3.30.70.360">
    <property type="match status" value="1"/>
</dbReference>
<comment type="cofactor">
    <cofactor evidence="1">
        <name>Zn(2+)</name>
        <dbReference type="ChEBI" id="CHEBI:29105"/>
    </cofactor>
</comment>
<dbReference type="PANTHER" id="PTHR42994:SF1">
    <property type="entry name" value="PEPTIDASE T"/>
    <property type="match status" value="1"/>
</dbReference>
<reference evidence="10 11" key="1">
    <citation type="journal article" date="2021" name="Sci. Rep.">
        <title>The distribution of antibiotic resistance genes in chicken gut microbiota commensals.</title>
        <authorList>
            <person name="Juricova H."/>
            <person name="Matiasovicova J."/>
            <person name="Kubasova T."/>
            <person name="Cejkova D."/>
            <person name="Rychlik I."/>
        </authorList>
    </citation>
    <scope>NUCLEOTIDE SEQUENCE [LARGE SCALE GENOMIC DNA]</scope>
    <source>
        <strain evidence="10 11">An829</strain>
    </source>
</reference>
<gene>
    <name evidence="10" type="primary">pepT</name>
    <name evidence="10" type="ORF">H6A60_06980</name>
</gene>
<organism evidence="10 11">
    <name type="scientific">Sutterella massiliensis</name>
    <dbReference type="NCBI Taxonomy" id="1816689"/>
    <lineage>
        <taxon>Bacteria</taxon>
        <taxon>Pseudomonadati</taxon>
        <taxon>Pseudomonadota</taxon>
        <taxon>Betaproteobacteria</taxon>
        <taxon>Burkholderiales</taxon>
        <taxon>Sutterellaceae</taxon>
        <taxon>Sutterella</taxon>
    </lineage>
</organism>
<feature type="domain" description="Peptidase M20 dimerisation" evidence="9">
    <location>
        <begin position="213"/>
        <end position="306"/>
    </location>
</feature>
<evidence type="ECO:0000256" key="8">
    <source>
        <dbReference type="NCBIfam" id="TIGR01882"/>
    </source>
</evidence>
<comment type="similarity">
    <text evidence="2">Belongs to the peptidase M20B family.</text>
</comment>
<dbReference type="PANTHER" id="PTHR42994">
    <property type="entry name" value="PEPTIDASE T"/>
    <property type="match status" value="1"/>
</dbReference>
<dbReference type="NCBIfam" id="NF009920">
    <property type="entry name" value="PRK13381.1"/>
    <property type="match status" value="1"/>
</dbReference>
<evidence type="ECO:0000256" key="4">
    <source>
        <dbReference type="ARBA" id="ARBA00022723"/>
    </source>
</evidence>
<dbReference type="InterPro" id="IPR036264">
    <property type="entry name" value="Bact_exopeptidase_dim_dom"/>
</dbReference>
<dbReference type="EMBL" id="JACJJC010000009">
    <property type="protein sequence ID" value="MBM6704226.1"/>
    <property type="molecule type" value="Genomic_DNA"/>
</dbReference>
<dbReference type="InterPro" id="IPR011650">
    <property type="entry name" value="Peptidase_M20_dimer"/>
</dbReference>
<sequence length="417" mass="46446">MNRKEVLLERFLRYVAIPTQSDMKATVVPSNPNEFKLAELLAEELRGLGFVNIEISEHAVLTAKLPSNLPEGTKAPVIGWMVHMDTVNAGLSPEIHPWVVRNYQGGDICLNEEKDIWLRTSEHPEIERYKGDDIVVTDGTSVLGADDKSAIANVMTAFSIVREENRPHGDIYVAFVPDEELGERGARKTDLSKFPVDFAYTIDCCELGEVVWETFNAGNGKLTVRGISAHPMASKGVLVNPILVVHDFINMLDRGETPEYTEGREGFIVLKTMEATPTTAVLTMKIRDHNKKLYEAKKDKLRAAAEYLRIRHPKAKIELELSDSYANIADAVRDDNRMGIDILYKALEMSGVEAKTMAMRGGTDGSYLSVCGLLTPNYFTGAHNFHSNCEFLPMNSWDKSLEVTLSLVRIAAESRKA</sequence>
<accession>A0ABS2DS99</accession>
<dbReference type="PROSITE" id="PS00759">
    <property type="entry name" value="ARGE_DAPE_CPG2_2"/>
    <property type="match status" value="1"/>
</dbReference>
<dbReference type="GO" id="GO:0045148">
    <property type="term" value="F:tripeptide aminopeptidase activity"/>
    <property type="evidence" value="ECO:0007669"/>
    <property type="project" value="UniProtKB-EC"/>
</dbReference>
<evidence type="ECO:0000256" key="2">
    <source>
        <dbReference type="ARBA" id="ARBA00009692"/>
    </source>
</evidence>
<dbReference type="InterPro" id="IPR001261">
    <property type="entry name" value="ArgE/DapE_CS"/>
</dbReference>
<keyword evidence="4" id="KW-0479">Metal-binding</keyword>
<keyword evidence="10" id="KW-0031">Aminopeptidase</keyword>
<dbReference type="SUPFAM" id="SSF53187">
    <property type="entry name" value="Zn-dependent exopeptidases"/>
    <property type="match status" value="1"/>
</dbReference>
<evidence type="ECO:0000259" key="9">
    <source>
        <dbReference type="Pfam" id="PF07687"/>
    </source>
</evidence>